<feature type="region of interest" description="Disordered" evidence="1">
    <location>
        <begin position="301"/>
        <end position="343"/>
    </location>
</feature>
<dbReference type="OrthoDB" id="5329403at2759"/>
<feature type="region of interest" description="Disordered" evidence="1">
    <location>
        <begin position="1"/>
        <end position="256"/>
    </location>
</feature>
<proteinExistence type="predicted"/>
<evidence type="ECO:0000256" key="1">
    <source>
        <dbReference type="SAM" id="MobiDB-lite"/>
    </source>
</evidence>
<accession>A0A3D8QXP0</accession>
<dbReference type="STRING" id="1849047.A0A3D8QXP0"/>
<dbReference type="Proteomes" id="UP000256645">
    <property type="component" value="Unassembled WGS sequence"/>
</dbReference>
<feature type="compositionally biased region" description="Basic and acidic residues" evidence="1">
    <location>
        <begin position="82"/>
        <end position="93"/>
    </location>
</feature>
<protein>
    <submittedName>
        <fullName evidence="2">Uncharacterized protein</fullName>
    </submittedName>
</protein>
<reference evidence="2 3" key="1">
    <citation type="journal article" date="2018" name="IMA Fungus">
        <title>IMA Genome-F 9: Draft genome sequence of Annulohypoxylon stygium, Aspergillus mulundensis, Berkeleyomyces basicola (syn. Thielaviopsis basicola), Ceratocystis smalleyi, two Cercospora beticola strains, Coleophoma cylindrospora, Fusarium fracticaudum, Phialophora cf. hyalina, and Morchella septimelata.</title>
        <authorList>
            <person name="Wingfield B.D."/>
            <person name="Bills G.F."/>
            <person name="Dong Y."/>
            <person name="Huang W."/>
            <person name="Nel W.J."/>
            <person name="Swalarsk-Parry B.S."/>
            <person name="Vaghefi N."/>
            <person name="Wilken P.M."/>
            <person name="An Z."/>
            <person name="de Beer Z.W."/>
            <person name="De Vos L."/>
            <person name="Chen L."/>
            <person name="Duong T.A."/>
            <person name="Gao Y."/>
            <person name="Hammerbacher A."/>
            <person name="Kikkert J.R."/>
            <person name="Li Y."/>
            <person name="Li H."/>
            <person name="Li K."/>
            <person name="Li Q."/>
            <person name="Liu X."/>
            <person name="Ma X."/>
            <person name="Naidoo K."/>
            <person name="Pethybridge S.J."/>
            <person name="Sun J."/>
            <person name="Steenkamp E.T."/>
            <person name="van der Nest M.A."/>
            <person name="van Wyk S."/>
            <person name="Wingfield M.J."/>
            <person name="Xiong C."/>
            <person name="Yue Q."/>
            <person name="Zhang X."/>
        </authorList>
    </citation>
    <scope>NUCLEOTIDE SEQUENCE [LARGE SCALE GENOMIC DNA]</scope>
    <source>
        <strain evidence="2 3">BP6252</strain>
    </source>
</reference>
<evidence type="ECO:0000313" key="2">
    <source>
        <dbReference type="EMBL" id="RDW66451.1"/>
    </source>
</evidence>
<feature type="compositionally biased region" description="Polar residues" evidence="1">
    <location>
        <begin position="233"/>
        <end position="243"/>
    </location>
</feature>
<keyword evidence="3" id="KW-1185">Reference proteome</keyword>
<dbReference type="AlphaFoldDB" id="A0A3D8QXP0"/>
<comment type="caution">
    <text evidence="2">The sequence shown here is derived from an EMBL/GenBank/DDBJ whole genome shotgun (WGS) entry which is preliminary data.</text>
</comment>
<gene>
    <name evidence="2" type="ORF">BP6252_10086</name>
</gene>
<dbReference type="EMBL" id="PDLM01000011">
    <property type="protein sequence ID" value="RDW66451.1"/>
    <property type="molecule type" value="Genomic_DNA"/>
</dbReference>
<feature type="compositionally biased region" description="Pro residues" evidence="1">
    <location>
        <begin position="202"/>
        <end position="216"/>
    </location>
</feature>
<name>A0A3D8QXP0_9HELO</name>
<sequence>MAPATNAAKNLQGNRARPTATKAVTPALPIQYTQKRKQTVARKVEADPEPTPAAQIDPTPVSSAPEVSTIIGDGSADALGSVKEEIEQPKDSGSEEDVPSSDAAKIKEGIKDLEAAAQREPAQEIAEESQPTNSEAQSNTSKPTYQMPPTFYPGNHSHPHQQDHARLPVQPSFNGQHPIHHTHPSAGSLVFGGYAESNNSSPAPPPSTGNMPPPYGFPQQALPVGRSQAAHPNGQQQNMSNGFSPMGPPPPGYYRQDNFMTQTPTTDSYARRQMVSFAPPDGYSPSGTPVISENQRFAPFDASTPHSFHGSQSSAPNEHIANGHSFYSQYSPDGVPNGSNGHVEDVRLYQQPRPKTRPVSQSIAPSQGQFPVMSQPQFPPPGMDNLDGLVSYIQAQFADPTMADYTLELRYSDDRAEPVRIPGHNLMFARSPTLKNIMTAQAHDSTTDGLSVRTLLIETDDRYLRSDAFWMAVQRLYGGPLLDIGALGAMNSASAAQSTSNMPGSPTDRFDLALGYAAAGHILQIPPVINRGVEIASHFVNWLTIEKALEFALDGGLDSQWTLEGGQAPGTRSPSTYGPAVNLLIHNAMTYIITSFPPNFEFDSSVSDPVHIRRLPFVPAERAGVQNPRLSNIKFGDHLSEDPTRSNSSNSTNVILSKILLNLPHQLLKYVLESQRLGNVNAWATIALREKVMHAAIEEREKRRMKAYSSPHVSSSERKSNGKQWEVVGWQECLLPPYGGSEIPVITRQWVDFMDPALPS</sequence>
<feature type="compositionally biased region" description="Basic and acidic residues" evidence="1">
    <location>
        <begin position="104"/>
        <end position="114"/>
    </location>
</feature>
<organism evidence="2 3">
    <name type="scientific">Coleophoma cylindrospora</name>
    <dbReference type="NCBI Taxonomy" id="1849047"/>
    <lineage>
        <taxon>Eukaryota</taxon>
        <taxon>Fungi</taxon>
        <taxon>Dikarya</taxon>
        <taxon>Ascomycota</taxon>
        <taxon>Pezizomycotina</taxon>
        <taxon>Leotiomycetes</taxon>
        <taxon>Helotiales</taxon>
        <taxon>Dermateaceae</taxon>
        <taxon>Coleophoma</taxon>
    </lineage>
</organism>
<feature type="compositionally biased region" description="Polar residues" evidence="1">
    <location>
        <begin position="129"/>
        <end position="144"/>
    </location>
</feature>
<feature type="compositionally biased region" description="Polar residues" evidence="1">
    <location>
        <begin position="304"/>
        <end position="316"/>
    </location>
</feature>
<evidence type="ECO:0000313" key="3">
    <source>
        <dbReference type="Proteomes" id="UP000256645"/>
    </source>
</evidence>